<dbReference type="OrthoDB" id="8440659at2"/>
<evidence type="ECO:0000313" key="3">
    <source>
        <dbReference type="Proteomes" id="UP000324974"/>
    </source>
</evidence>
<reference evidence="3" key="1">
    <citation type="submission" date="2019-08" db="EMBL/GenBank/DDBJ databases">
        <title>Limnoglobus roseus gen. nov., sp. nov., a novel freshwater planctomycete with a giant genome from the family Gemmataceae.</title>
        <authorList>
            <person name="Kulichevskaya I.S."/>
            <person name="Naumoff D.G."/>
            <person name="Miroshnikov K."/>
            <person name="Ivanova A."/>
            <person name="Philippov D.A."/>
            <person name="Hakobyan A."/>
            <person name="Rijpstra I.C."/>
            <person name="Sinninghe Damste J.S."/>
            <person name="Liesack W."/>
            <person name="Dedysh S.N."/>
        </authorList>
    </citation>
    <scope>NUCLEOTIDE SEQUENCE [LARGE SCALE GENOMIC DNA]</scope>
    <source>
        <strain evidence="3">PX52</strain>
    </source>
</reference>
<dbReference type="EMBL" id="CP042425">
    <property type="protein sequence ID" value="QEL18539.1"/>
    <property type="molecule type" value="Genomic_DNA"/>
</dbReference>
<organism evidence="2 3">
    <name type="scientific">Limnoglobus roseus</name>
    <dbReference type="NCBI Taxonomy" id="2598579"/>
    <lineage>
        <taxon>Bacteria</taxon>
        <taxon>Pseudomonadati</taxon>
        <taxon>Planctomycetota</taxon>
        <taxon>Planctomycetia</taxon>
        <taxon>Gemmatales</taxon>
        <taxon>Gemmataceae</taxon>
        <taxon>Limnoglobus</taxon>
    </lineage>
</organism>
<keyword evidence="3" id="KW-1185">Reference proteome</keyword>
<evidence type="ECO:0008006" key="4">
    <source>
        <dbReference type="Google" id="ProtNLM"/>
    </source>
</evidence>
<evidence type="ECO:0000313" key="2">
    <source>
        <dbReference type="EMBL" id="QEL18539.1"/>
    </source>
</evidence>
<proteinExistence type="predicted"/>
<dbReference type="AlphaFoldDB" id="A0A5C1AGI6"/>
<gene>
    <name evidence="2" type="ORF">PX52LOC_05566</name>
</gene>
<sequence length="85" mass="9621">MPIAPPSVKPLGTKYRPKPSSTARGYGHEHRKQRSRILDEQPLCQVCRNAFSTDLHHVDLNPHNHADGNVLAVCETCHHSVLHRR</sequence>
<dbReference type="Proteomes" id="UP000324974">
    <property type="component" value="Chromosome"/>
</dbReference>
<feature type="region of interest" description="Disordered" evidence="1">
    <location>
        <begin position="1"/>
        <end position="30"/>
    </location>
</feature>
<dbReference type="KEGG" id="lrs:PX52LOC_05566"/>
<name>A0A5C1AGI6_9BACT</name>
<accession>A0A5C1AGI6</accession>
<evidence type="ECO:0000256" key="1">
    <source>
        <dbReference type="SAM" id="MobiDB-lite"/>
    </source>
</evidence>
<dbReference type="RefSeq" id="WP_149113045.1">
    <property type="nucleotide sequence ID" value="NZ_CP042425.1"/>
</dbReference>
<protein>
    <recommendedName>
        <fullName evidence="4">HNH endonuclease</fullName>
    </recommendedName>
</protein>